<dbReference type="SUPFAM" id="SSF111331">
    <property type="entry name" value="NAD kinase/diacylglycerol kinase-like"/>
    <property type="match status" value="1"/>
</dbReference>
<evidence type="ECO:0000256" key="2">
    <source>
        <dbReference type="ARBA" id="ARBA00022741"/>
    </source>
</evidence>
<dbReference type="Proteomes" id="UP000237819">
    <property type="component" value="Unassembled WGS sequence"/>
</dbReference>
<keyword evidence="2" id="KW-0547">Nucleotide-binding</keyword>
<dbReference type="InterPro" id="IPR050187">
    <property type="entry name" value="Lipid_Phosphate_FormReg"/>
</dbReference>
<dbReference type="EMBL" id="PUHZ01000024">
    <property type="protein sequence ID" value="PQO43102.1"/>
    <property type="molecule type" value="Genomic_DNA"/>
</dbReference>
<dbReference type="GO" id="GO:0008654">
    <property type="term" value="P:phospholipid biosynthetic process"/>
    <property type="evidence" value="ECO:0007669"/>
    <property type="project" value="InterPro"/>
</dbReference>
<dbReference type="AlphaFoldDB" id="A0A2S8GF58"/>
<name>A0A2S8GF58_9BACT</name>
<dbReference type="GO" id="GO:0016301">
    <property type="term" value="F:kinase activity"/>
    <property type="evidence" value="ECO:0007669"/>
    <property type="project" value="UniProtKB-KW"/>
</dbReference>
<dbReference type="Pfam" id="PF19279">
    <property type="entry name" value="YegS_C"/>
    <property type="match status" value="1"/>
</dbReference>
<keyword evidence="1" id="KW-0808">Transferase</keyword>
<dbReference type="InterPro" id="IPR045540">
    <property type="entry name" value="YegS/DAGK_C"/>
</dbReference>
<gene>
    <name evidence="6" type="ORF">C5Y93_25665</name>
</gene>
<dbReference type="InterPro" id="IPR001206">
    <property type="entry name" value="Diacylglycerol_kinase_cat_dom"/>
</dbReference>
<dbReference type="Gene3D" id="3.40.50.10330">
    <property type="entry name" value="Probable inorganic polyphosphate/atp-NAD kinase, domain 1"/>
    <property type="match status" value="1"/>
</dbReference>
<protein>
    <recommendedName>
        <fullName evidence="5">DAGKc domain-containing protein</fullName>
    </recommendedName>
</protein>
<proteinExistence type="predicted"/>
<reference evidence="6 7" key="1">
    <citation type="submission" date="2018-02" db="EMBL/GenBank/DDBJ databases">
        <title>Comparative genomes isolates from brazilian mangrove.</title>
        <authorList>
            <person name="Araujo J.E."/>
            <person name="Taketani R.G."/>
            <person name="Silva M.C.P."/>
            <person name="Loureco M.V."/>
            <person name="Andreote F.D."/>
        </authorList>
    </citation>
    <scope>NUCLEOTIDE SEQUENCE [LARGE SCALE GENOMIC DNA]</scope>
    <source>
        <strain evidence="6 7">Nap-Phe MGV</strain>
    </source>
</reference>
<evidence type="ECO:0000313" key="6">
    <source>
        <dbReference type="EMBL" id="PQO43102.1"/>
    </source>
</evidence>
<evidence type="ECO:0000256" key="3">
    <source>
        <dbReference type="ARBA" id="ARBA00022777"/>
    </source>
</evidence>
<dbReference type="PROSITE" id="PS50146">
    <property type="entry name" value="DAGK"/>
    <property type="match status" value="1"/>
</dbReference>
<sequence>MRRYVVIWNRNARQGAAADEAKVELKALAGDSFHETESFEDACSRLEDVSDEDLVIVAGGDGGISGIIHQLHSGFARPTLAVVPLGTGNDFVRSLGYPPDPMAAIAAIRANQTADVDVVQLEHDGQSQWFINAAVGGNQRKVEARVSDEVKQFWGPFAYARGSLEALPEIEKYHLHLTLDDEAPLDLDLWTLTIANGRTVGGGAEIAPRAKINDGLLEVTGLQGEGLIDLGSIAASFLQGAYLDHEYVFHRQAAKLHLRSEQEFEFSVDGELIVGREFSFATLPQAQSMIVGPDFAQEPRKT</sequence>
<evidence type="ECO:0000256" key="4">
    <source>
        <dbReference type="ARBA" id="ARBA00022840"/>
    </source>
</evidence>
<dbReference type="PANTHER" id="PTHR12358:SF54">
    <property type="entry name" value="SPHINGOSINE KINASE RELATED PROTEIN"/>
    <property type="match status" value="1"/>
</dbReference>
<dbReference type="RefSeq" id="WP_105338314.1">
    <property type="nucleotide sequence ID" value="NZ_PUHZ01000024.1"/>
</dbReference>
<keyword evidence="3" id="KW-0418">Kinase</keyword>
<dbReference type="InterPro" id="IPR005218">
    <property type="entry name" value="Diacylglycerol/lipid_kinase"/>
</dbReference>
<dbReference type="Gene3D" id="2.60.200.40">
    <property type="match status" value="1"/>
</dbReference>
<dbReference type="OrthoDB" id="142078at2"/>
<dbReference type="GO" id="GO:0005524">
    <property type="term" value="F:ATP binding"/>
    <property type="evidence" value="ECO:0007669"/>
    <property type="project" value="UniProtKB-KW"/>
</dbReference>
<dbReference type="SMART" id="SM00046">
    <property type="entry name" value="DAGKc"/>
    <property type="match status" value="1"/>
</dbReference>
<evidence type="ECO:0000256" key="1">
    <source>
        <dbReference type="ARBA" id="ARBA00022679"/>
    </source>
</evidence>
<evidence type="ECO:0000259" key="5">
    <source>
        <dbReference type="PROSITE" id="PS50146"/>
    </source>
</evidence>
<dbReference type="InterPro" id="IPR017438">
    <property type="entry name" value="ATP-NAD_kinase_N"/>
</dbReference>
<keyword evidence="4" id="KW-0067">ATP-binding</keyword>
<accession>A0A2S8GF58</accession>
<dbReference type="PANTHER" id="PTHR12358">
    <property type="entry name" value="SPHINGOSINE KINASE"/>
    <property type="match status" value="1"/>
</dbReference>
<organism evidence="6 7">
    <name type="scientific">Blastopirellula marina</name>
    <dbReference type="NCBI Taxonomy" id="124"/>
    <lineage>
        <taxon>Bacteria</taxon>
        <taxon>Pseudomonadati</taxon>
        <taxon>Planctomycetota</taxon>
        <taxon>Planctomycetia</taxon>
        <taxon>Pirellulales</taxon>
        <taxon>Pirellulaceae</taxon>
        <taxon>Blastopirellula</taxon>
    </lineage>
</organism>
<feature type="domain" description="DAGKc" evidence="5">
    <location>
        <begin position="1"/>
        <end position="125"/>
    </location>
</feature>
<dbReference type="NCBIfam" id="TIGR00147">
    <property type="entry name" value="YegS/Rv2252/BmrU family lipid kinase"/>
    <property type="match status" value="1"/>
</dbReference>
<dbReference type="Pfam" id="PF00781">
    <property type="entry name" value="DAGK_cat"/>
    <property type="match status" value="1"/>
</dbReference>
<evidence type="ECO:0000313" key="7">
    <source>
        <dbReference type="Proteomes" id="UP000237819"/>
    </source>
</evidence>
<comment type="caution">
    <text evidence="6">The sequence shown here is derived from an EMBL/GenBank/DDBJ whole genome shotgun (WGS) entry which is preliminary data.</text>
</comment>
<dbReference type="InterPro" id="IPR016064">
    <property type="entry name" value="NAD/diacylglycerol_kinase_sf"/>
</dbReference>